<dbReference type="GO" id="GO:0005737">
    <property type="term" value="C:cytoplasm"/>
    <property type="evidence" value="ECO:0007669"/>
    <property type="project" value="UniProtKB-SubCell"/>
</dbReference>
<name>A0AAW1QVK7_9CHLO</name>
<evidence type="ECO:0000256" key="9">
    <source>
        <dbReference type="ARBA" id="ARBA00022723"/>
    </source>
</evidence>
<evidence type="ECO:0000256" key="1">
    <source>
        <dbReference type="ARBA" id="ARBA00001966"/>
    </source>
</evidence>
<keyword evidence="7" id="KW-0808">Transferase</keyword>
<comment type="cofactor">
    <cofactor evidence="1">
        <name>[4Fe-4S] cluster</name>
        <dbReference type="ChEBI" id="CHEBI:49883"/>
    </cofactor>
</comment>
<keyword evidence="11" id="KW-0411">Iron-sulfur</keyword>
<keyword evidence="8" id="KW-0949">S-adenosyl-L-methionine</keyword>
<evidence type="ECO:0000256" key="4">
    <source>
        <dbReference type="ARBA" id="ARBA00022490"/>
    </source>
</evidence>
<dbReference type="InterPro" id="IPR027492">
    <property type="entry name" value="RNA_MTrfase_RlmN"/>
</dbReference>
<dbReference type="InterPro" id="IPR058240">
    <property type="entry name" value="rSAM_sf"/>
</dbReference>
<organism evidence="13 14">
    <name type="scientific">Apatococcus lobatus</name>
    <dbReference type="NCBI Taxonomy" id="904363"/>
    <lineage>
        <taxon>Eukaryota</taxon>
        <taxon>Viridiplantae</taxon>
        <taxon>Chlorophyta</taxon>
        <taxon>core chlorophytes</taxon>
        <taxon>Trebouxiophyceae</taxon>
        <taxon>Chlorellales</taxon>
        <taxon>Chlorellaceae</taxon>
        <taxon>Apatococcus</taxon>
    </lineage>
</organism>
<evidence type="ECO:0000256" key="11">
    <source>
        <dbReference type="ARBA" id="ARBA00023014"/>
    </source>
</evidence>
<dbReference type="GO" id="GO:0030488">
    <property type="term" value="P:tRNA methylation"/>
    <property type="evidence" value="ECO:0007669"/>
    <property type="project" value="InterPro"/>
</dbReference>
<dbReference type="SFLD" id="SFLDS00029">
    <property type="entry name" value="Radical_SAM"/>
    <property type="match status" value="1"/>
</dbReference>
<evidence type="ECO:0000256" key="6">
    <source>
        <dbReference type="ARBA" id="ARBA00022603"/>
    </source>
</evidence>
<feature type="domain" description="Radical SAM core" evidence="12">
    <location>
        <begin position="116"/>
        <end position="348"/>
    </location>
</feature>
<dbReference type="AlphaFoldDB" id="A0AAW1QVK7"/>
<dbReference type="InterPro" id="IPR007197">
    <property type="entry name" value="rSAM"/>
</dbReference>
<evidence type="ECO:0000256" key="7">
    <source>
        <dbReference type="ARBA" id="ARBA00022679"/>
    </source>
</evidence>
<dbReference type="SFLD" id="SFLDG01062">
    <property type="entry name" value="methyltransferase_(Class_A)"/>
    <property type="match status" value="1"/>
</dbReference>
<dbReference type="Gene3D" id="3.20.20.70">
    <property type="entry name" value="Aldolase class I"/>
    <property type="match status" value="1"/>
</dbReference>
<sequence length="384" mass="41838">MPPRRILSPPSIWDVAQVAEVFRESGIKSSHVARLYRHLIRNPGNGWSDVDNFPEAAAGVLDANFSYLTSTLQQVQTSSNKETTKLLIRLQDGMQVEAVIMQYDTTGKGRESPLTGHARATLCVSSQVGCQMGCTFCATGSMGLKGNLTTGEILEQLVHANAVMPIRNIVFMGMGEPLNNYAAVREAVRMMTDTGMGFGLRRSAVTVSTVGVVPRIADLAADLPGVSLALSLHAPTQELRQRIVPSAKAYKLEKLIAQIDSYQQITRRRVFVEYVMLAGVNDGADQAHQLGQLLQGRDMIINLIPWNPVYSPDISFEAPASSSLAEFQRIVRNDYGLPCTIRQEKGQDISGACGQLVIEQKSGQAIKSPTRDIEELSRKPIAAA</sequence>
<dbReference type="NCBIfam" id="TIGR00048">
    <property type="entry name" value="rRNA_mod_RlmN"/>
    <property type="match status" value="1"/>
</dbReference>
<evidence type="ECO:0000256" key="5">
    <source>
        <dbReference type="ARBA" id="ARBA00022552"/>
    </source>
</evidence>
<keyword evidence="4" id="KW-0963">Cytoplasm</keyword>
<dbReference type="SFLD" id="SFLDF00275">
    <property type="entry name" value="adenosine_C2_methyltransferase"/>
    <property type="match status" value="1"/>
</dbReference>
<dbReference type="FunFam" id="3.20.20.70:FF:000164">
    <property type="entry name" value="23S rRNA methyltransferase"/>
    <property type="match status" value="1"/>
</dbReference>
<keyword evidence="6" id="KW-0489">Methyltransferase</keyword>
<dbReference type="GO" id="GO:0046872">
    <property type="term" value="F:metal ion binding"/>
    <property type="evidence" value="ECO:0007669"/>
    <property type="project" value="UniProtKB-KW"/>
</dbReference>
<dbReference type="InterPro" id="IPR040072">
    <property type="entry name" value="Methyltransferase_A"/>
</dbReference>
<protein>
    <recommendedName>
        <fullName evidence="12">Radical SAM core domain-containing protein</fullName>
    </recommendedName>
</protein>
<dbReference type="InterPro" id="IPR013785">
    <property type="entry name" value="Aldolase_TIM"/>
</dbReference>
<dbReference type="PIRSF" id="PIRSF006004">
    <property type="entry name" value="CHP00048"/>
    <property type="match status" value="1"/>
</dbReference>
<keyword evidence="3" id="KW-0004">4Fe-4S</keyword>
<evidence type="ECO:0000256" key="3">
    <source>
        <dbReference type="ARBA" id="ARBA00022485"/>
    </source>
</evidence>
<proteinExistence type="predicted"/>
<evidence type="ECO:0000259" key="12">
    <source>
        <dbReference type="PROSITE" id="PS51918"/>
    </source>
</evidence>
<evidence type="ECO:0000256" key="10">
    <source>
        <dbReference type="ARBA" id="ARBA00023004"/>
    </source>
</evidence>
<reference evidence="13 14" key="1">
    <citation type="journal article" date="2024" name="Nat. Commun.">
        <title>Phylogenomics reveals the evolutionary origins of lichenization in chlorophyte algae.</title>
        <authorList>
            <person name="Puginier C."/>
            <person name="Libourel C."/>
            <person name="Otte J."/>
            <person name="Skaloud P."/>
            <person name="Haon M."/>
            <person name="Grisel S."/>
            <person name="Petersen M."/>
            <person name="Berrin J.G."/>
            <person name="Delaux P.M."/>
            <person name="Dal Grande F."/>
            <person name="Keller J."/>
        </authorList>
    </citation>
    <scope>NUCLEOTIDE SEQUENCE [LARGE SCALE GENOMIC DNA]</scope>
    <source>
        <strain evidence="13 14">SAG 2145</strain>
    </source>
</reference>
<dbReference type="CDD" id="cd01335">
    <property type="entry name" value="Radical_SAM"/>
    <property type="match status" value="1"/>
</dbReference>
<evidence type="ECO:0000313" key="14">
    <source>
        <dbReference type="Proteomes" id="UP001438707"/>
    </source>
</evidence>
<dbReference type="InterPro" id="IPR004383">
    <property type="entry name" value="rRNA_lsu_MTrfase_RlmN/Cfr"/>
</dbReference>
<keyword evidence="10" id="KW-0408">Iron</keyword>
<gene>
    <name evidence="13" type="ORF">WJX74_003994</name>
</gene>
<dbReference type="Pfam" id="PF04055">
    <property type="entry name" value="Radical_SAM"/>
    <property type="match status" value="1"/>
</dbReference>
<keyword evidence="14" id="KW-1185">Reference proteome</keyword>
<dbReference type="SUPFAM" id="SSF102114">
    <property type="entry name" value="Radical SAM enzymes"/>
    <property type="match status" value="1"/>
</dbReference>
<dbReference type="Proteomes" id="UP001438707">
    <property type="component" value="Unassembled WGS sequence"/>
</dbReference>
<dbReference type="PROSITE" id="PS51918">
    <property type="entry name" value="RADICAL_SAM"/>
    <property type="match status" value="1"/>
</dbReference>
<keyword evidence="9" id="KW-0479">Metal-binding</keyword>
<dbReference type="PANTHER" id="PTHR30544:SF8">
    <property type="entry name" value="RADICAL SAM SUPERFAMILY PROTEIN"/>
    <property type="match status" value="1"/>
</dbReference>
<comment type="caution">
    <text evidence="13">The sequence shown here is derived from an EMBL/GenBank/DDBJ whole genome shotgun (WGS) entry which is preliminary data.</text>
</comment>
<dbReference type="GO" id="GO:0070475">
    <property type="term" value="P:rRNA base methylation"/>
    <property type="evidence" value="ECO:0007669"/>
    <property type="project" value="InterPro"/>
</dbReference>
<evidence type="ECO:0000256" key="8">
    <source>
        <dbReference type="ARBA" id="ARBA00022691"/>
    </source>
</evidence>
<comment type="subcellular location">
    <subcellularLocation>
        <location evidence="2">Cytoplasm</location>
    </subcellularLocation>
</comment>
<accession>A0AAW1QVK7</accession>
<dbReference type="PANTHER" id="PTHR30544">
    <property type="entry name" value="23S RRNA METHYLTRANSFERASE"/>
    <property type="match status" value="1"/>
</dbReference>
<keyword evidence="5" id="KW-0698">rRNA processing</keyword>
<dbReference type="GO" id="GO:0051539">
    <property type="term" value="F:4 iron, 4 sulfur cluster binding"/>
    <property type="evidence" value="ECO:0007669"/>
    <property type="project" value="UniProtKB-KW"/>
</dbReference>
<dbReference type="EMBL" id="JALJOS010000024">
    <property type="protein sequence ID" value="KAK9825522.1"/>
    <property type="molecule type" value="Genomic_DNA"/>
</dbReference>
<evidence type="ECO:0000313" key="13">
    <source>
        <dbReference type="EMBL" id="KAK9825522.1"/>
    </source>
</evidence>
<dbReference type="GO" id="GO:0008173">
    <property type="term" value="F:RNA methyltransferase activity"/>
    <property type="evidence" value="ECO:0007669"/>
    <property type="project" value="InterPro"/>
</dbReference>
<evidence type="ECO:0000256" key="2">
    <source>
        <dbReference type="ARBA" id="ARBA00004496"/>
    </source>
</evidence>